<keyword evidence="2 5" id="KW-0812">Transmembrane</keyword>
<keyword evidence="3 5" id="KW-1133">Transmembrane helix</keyword>
<feature type="transmembrane region" description="Helical" evidence="5">
    <location>
        <begin position="203"/>
        <end position="224"/>
    </location>
</feature>
<reference evidence="6" key="1">
    <citation type="submission" date="2023-06" db="EMBL/GenBank/DDBJ databases">
        <authorList>
            <person name="Zhang S."/>
        </authorList>
    </citation>
    <scope>NUCLEOTIDE SEQUENCE</scope>
    <source>
        <strain evidence="6">SG2303</strain>
    </source>
</reference>
<dbReference type="InterPro" id="IPR007300">
    <property type="entry name" value="CidB/LrgB"/>
</dbReference>
<name>A0ABT7XL56_9NEIS</name>
<keyword evidence="4 5" id="KW-0472">Membrane</keyword>
<evidence type="ECO:0000256" key="2">
    <source>
        <dbReference type="ARBA" id="ARBA00022692"/>
    </source>
</evidence>
<feature type="transmembrane region" description="Helical" evidence="5">
    <location>
        <begin position="91"/>
        <end position="111"/>
    </location>
</feature>
<gene>
    <name evidence="6" type="ORF">QU481_06340</name>
</gene>
<feature type="transmembrane region" description="Helical" evidence="5">
    <location>
        <begin position="36"/>
        <end position="56"/>
    </location>
</feature>
<dbReference type="RefSeq" id="WP_289829086.1">
    <property type="nucleotide sequence ID" value="NZ_JAUEDK010000008.1"/>
</dbReference>
<dbReference type="PANTHER" id="PTHR30249:SF16">
    <property type="entry name" value="INNER MEMBRANE PROTEIN"/>
    <property type="match status" value="1"/>
</dbReference>
<feature type="transmembrane region" description="Helical" evidence="5">
    <location>
        <begin position="5"/>
        <end position="24"/>
    </location>
</feature>
<keyword evidence="7" id="KW-1185">Reference proteome</keyword>
<dbReference type="Pfam" id="PF04172">
    <property type="entry name" value="LrgB"/>
    <property type="match status" value="1"/>
</dbReference>
<accession>A0ABT7XL56</accession>
<protein>
    <submittedName>
        <fullName evidence="6">LrgB family protein</fullName>
    </submittedName>
</protein>
<dbReference type="EMBL" id="JAUEDK010000008">
    <property type="protein sequence ID" value="MDN0074515.1"/>
    <property type="molecule type" value="Genomic_DNA"/>
</dbReference>
<evidence type="ECO:0000313" key="7">
    <source>
        <dbReference type="Proteomes" id="UP001168540"/>
    </source>
</evidence>
<feature type="transmembrane region" description="Helical" evidence="5">
    <location>
        <begin position="149"/>
        <end position="172"/>
    </location>
</feature>
<organism evidence="6 7">
    <name type="scientific">Crenobacter oryzisoli</name>
    <dbReference type="NCBI Taxonomy" id="3056844"/>
    <lineage>
        <taxon>Bacteria</taxon>
        <taxon>Pseudomonadati</taxon>
        <taxon>Pseudomonadota</taxon>
        <taxon>Betaproteobacteria</taxon>
        <taxon>Neisseriales</taxon>
        <taxon>Neisseriaceae</taxon>
        <taxon>Crenobacter</taxon>
    </lineage>
</organism>
<comment type="subcellular location">
    <subcellularLocation>
        <location evidence="1">Membrane</location>
        <topology evidence="1">Multi-pass membrane protein</topology>
    </subcellularLocation>
</comment>
<evidence type="ECO:0000256" key="5">
    <source>
        <dbReference type="SAM" id="Phobius"/>
    </source>
</evidence>
<evidence type="ECO:0000313" key="6">
    <source>
        <dbReference type="EMBL" id="MDN0074515.1"/>
    </source>
</evidence>
<dbReference type="PANTHER" id="PTHR30249">
    <property type="entry name" value="PUTATIVE SEROTONIN TRANSPORTER"/>
    <property type="match status" value="1"/>
</dbReference>
<proteinExistence type="predicted"/>
<evidence type="ECO:0000256" key="4">
    <source>
        <dbReference type="ARBA" id="ARBA00023136"/>
    </source>
</evidence>
<dbReference type="Proteomes" id="UP001168540">
    <property type="component" value="Unassembled WGS sequence"/>
</dbReference>
<comment type="caution">
    <text evidence="6">The sequence shown here is derived from an EMBL/GenBank/DDBJ whole genome shotgun (WGS) entry which is preliminary data.</text>
</comment>
<sequence>METLIAIICFVVTVALYFVVKRLYKRFHVWWLSPLFAVPVILVAGVLATHVSYSTYFSETRWLSWLLGPATVAFAVPIYEQRALIRKHWFPLLAGVAVGMPVAMLSSVWLARLLGLSDMLQKSLAPRSISTPFALAAAPSFGAEANLTAVFVVITGVCGMLIGELMISLLPLRSRLAKGALFGAAAHGAGTAKANEIGAEEGVVASLTMMFGGLATVLAAPMVGHLL</sequence>
<evidence type="ECO:0000256" key="1">
    <source>
        <dbReference type="ARBA" id="ARBA00004141"/>
    </source>
</evidence>
<feature type="transmembrane region" description="Helical" evidence="5">
    <location>
        <begin position="62"/>
        <end position="79"/>
    </location>
</feature>
<evidence type="ECO:0000256" key="3">
    <source>
        <dbReference type="ARBA" id="ARBA00022989"/>
    </source>
</evidence>